<dbReference type="InterPro" id="IPR036570">
    <property type="entry name" value="HORMA_dom_sf"/>
</dbReference>
<reference evidence="15" key="1">
    <citation type="submission" date="2022-07" db="EMBL/GenBank/DDBJ databases">
        <title>Genome Sequence of Xylaria arbuscula.</title>
        <authorList>
            <person name="Buettner E."/>
        </authorList>
    </citation>
    <scope>NUCLEOTIDE SEQUENCE</scope>
    <source>
        <strain evidence="15">VT107</strain>
    </source>
</reference>
<keyword evidence="8" id="KW-0967">Endosome</keyword>
<dbReference type="InterPro" id="IPR008942">
    <property type="entry name" value="ENTH_VHS"/>
</dbReference>
<dbReference type="Gene3D" id="2.30.30.40">
    <property type="entry name" value="SH3 Domains"/>
    <property type="match status" value="1"/>
</dbReference>
<comment type="function">
    <text evidence="1">Component of the ESCRT-0 complex which is the sorting receptor for ubiquitinated cargo proteins at the multivesicular body (MVB).</text>
</comment>
<dbReference type="PROSITE" id="PS50179">
    <property type="entry name" value="VHS"/>
    <property type="match status" value="1"/>
</dbReference>
<comment type="similarity">
    <text evidence="4">Belongs to the STAM family.</text>
</comment>
<dbReference type="SMART" id="SM00326">
    <property type="entry name" value="SH3"/>
    <property type="match status" value="1"/>
</dbReference>
<comment type="caution">
    <text evidence="15">The sequence shown here is derived from an EMBL/GenBank/DDBJ whole genome shotgun (WGS) entry which is preliminary data.</text>
</comment>
<evidence type="ECO:0000256" key="10">
    <source>
        <dbReference type="PROSITE-ProRule" id="PRU00192"/>
    </source>
</evidence>
<evidence type="ECO:0000256" key="6">
    <source>
        <dbReference type="ARBA" id="ARBA00022443"/>
    </source>
</evidence>
<dbReference type="SMART" id="SM00288">
    <property type="entry name" value="VHS"/>
    <property type="match status" value="1"/>
</dbReference>
<feature type="compositionally biased region" description="Polar residues" evidence="12">
    <location>
        <begin position="1219"/>
        <end position="1242"/>
    </location>
</feature>
<dbReference type="GO" id="GO:0043328">
    <property type="term" value="P:protein transport to vacuole involved in ubiquitin-dependent protein catabolic process via the multivesicular body sorting pathway"/>
    <property type="evidence" value="ECO:0007669"/>
    <property type="project" value="TreeGrafter"/>
</dbReference>
<dbReference type="GO" id="GO:0043130">
    <property type="term" value="F:ubiquitin binding"/>
    <property type="evidence" value="ECO:0007669"/>
    <property type="project" value="InterPro"/>
</dbReference>
<dbReference type="PRINTS" id="PR01887">
    <property type="entry name" value="SPECTRNALPHA"/>
</dbReference>
<feature type="region of interest" description="Disordered" evidence="12">
    <location>
        <begin position="1350"/>
        <end position="1370"/>
    </location>
</feature>
<evidence type="ECO:0000259" key="13">
    <source>
        <dbReference type="PROSITE" id="PS50002"/>
    </source>
</evidence>
<dbReference type="GO" id="GO:0006914">
    <property type="term" value="P:autophagy"/>
    <property type="evidence" value="ECO:0007669"/>
    <property type="project" value="UniProtKB-KW"/>
</dbReference>
<feature type="compositionally biased region" description="Polar residues" evidence="12">
    <location>
        <begin position="641"/>
        <end position="670"/>
    </location>
</feature>
<dbReference type="Pfam" id="PF00018">
    <property type="entry name" value="SH3_1"/>
    <property type="match status" value="1"/>
</dbReference>
<evidence type="ECO:0000256" key="7">
    <source>
        <dbReference type="ARBA" id="ARBA00022448"/>
    </source>
</evidence>
<proteinExistence type="inferred from homology"/>
<dbReference type="Gene3D" id="1.25.40.90">
    <property type="match status" value="1"/>
</dbReference>
<dbReference type="Gene3D" id="3.30.900.10">
    <property type="entry name" value="HORMA domain"/>
    <property type="match status" value="1"/>
</dbReference>
<evidence type="ECO:0000256" key="5">
    <source>
        <dbReference type="ARBA" id="ARBA00011446"/>
    </source>
</evidence>
<dbReference type="CDD" id="cd11805">
    <property type="entry name" value="SH3_GRB2_like_C"/>
    <property type="match status" value="1"/>
</dbReference>
<feature type="compositionally biased region" description="Polar residues" evidence="12">
    <location>
        <begin position="34"/>
        <end position="44"/>
    </location>
</feature>
<dbReference type="PROSITE" id="PS50330">
    <property type="entry name" value="UIM"/>
    <property type="match status" value="1"/>
</dbReference>
<keyword evidence="6 10" id="KW-0728">SH3 domain</keyword>
<keyword evidence="9" id="KW-0653">Protein transport</keyword>
<feature type="compositionally biased region" description="Low complexity" evidence="12">
    <location>
        <begin position="554"/>
        <end position="563"/>
    </location>
</feature>
<dbReference type="PANTHER" id="PTHR45929:SF3">
    <property type="entry name" value="JAK PATHWAY SIGNAL TRANSDUCTION ADAPTOR MOLECULE"/>
    <property type="match status" value="1"/>
</dbReference>
<sequence>MHQTPRSIRRTSSPASSPQTNPTRTNNQRNSTNYAGQPGSTSDAASHESTRPSTTAGTMAARTEGGPTSDSIKKLDQIIQNVYSKTATLILQERMQVTPIFLGKSHERRKSRWFQLETDDIDDFREEFRTWKTCGSFDNRPPPLIIETYLDTSRLKSGQSLAALDENGKRWDAVEAINSSDQSSDSSVGRQGKPITHVVLERWRIELKCSSSDDLDDFGPLLPTVYKKAIVLMRSIYATTGILPAWKLARNSKTKGTHPALTTRCRVSSGESRSFGSDTLRTPLFESRGEIATDYMFGDLEVPVGRFYISVCYRNQCAFEVVETESLLSSRIGMAISDDMFKPSLPRRTHSRHESLAHEIGSLPYQRYAHDITENQQRYGSLSTFHGDGPVGTSPISALRAVKAPGSDTSSPPDSKPASLEAPAHSLPISGLARRSSLRMTEGSSRRPSVSFQSSPFKHGSLSGSPVPRLQDQDVPPSPRTSGVNMATHVRNRSSLTAGMPASLRGGPLPNTSDNSVAGSPRPANTNRFSSSFTHRRGRHSISGTSRGEDDQMSSGKQSLSSSIAQPGSGLLNEAGTGGSSGSFQTDDDSIQDFLKALDSKRTLQSFEPSKRGESATKRTAAQLSKFHLMRDSNNALTESLNSSMQLQRSPSTSSRYLTNVPGMSTSSSPGKPLSPHTPHTPAIPSRLSENSSVDYAAPARAASRPHHDVDLPEEAPASIPTTFERTTAIDIPLSPRPYPHARRSSSVAHQPRVQSDDDDTEARRSLSLGAEDREVPSLSTLLRRATAVEDEAAASPTLQPPADIRATGSVDAEGQASSAEREVRPPGGFFGGLSGSPYGRRYGGSTGRGVTPPHSGSGSLVGSYGRYGRYSRGGAASGPGAGSTDETEDEPLLFDMSEINRDQSRRSLEENRDNIRNAGPGAERGIYETSHRSRRWLFKLPRWPASLAARHGDSLTRLLLDVVAAPACLGSPYDAALQGRSLVAYDTASHAASKSIQKSSTACLFTMFRGAASSPYDEGIGNVIRPKSSLTWATSTRLLTSTATTVKATDENLTSEDWGAIIDLCDKVSSDPNGPNQAIQGLIKRLAHRNANVQLYTLELANALSQNCGKPMHRELASRSFTDALLKLANDRNTHQQVKAKILERTKEWSDMFSKDADLGIMYDAYYRLKQSNPTLQPPSAPQKTGLTELDRQKEEDELQMALKLSLQEEERKKKATENTSSTPGPSSNAGPAQGAGSSSRAAEPIPTHSTGTTAATVSRVRALYDFVPSEPGELEFKKGDVIAVLESVYKDWWRGSLKGATGIFPLNYVEKLTDPTPDELQREAQMEAEVFAEIKNVEKLLTLLSTSNMAPREEDNEEISVSVLSNLN</sequence>
<evidence type="ECO:0000256" key="9">
    <source>
        <dbReference type="ARBA" id="ARBA00022927"/>
    </source>
</evidence>
<dbReference type="FunFam" id="2.30.30.40:FF:000072">
    <property type="entry name" value="Unconventional Myosin IB"/>
    <property type="match status" value="1"/>
</dbReference>
<accession>A0A9W8NEW5</accession>
<evidence type="ECO:0000256" key="8">
    <source>
        <dbReference type="ARBA" id="ARBA00022753"/>
    </source>
</evidence>
<feature type="compositionally biased region" description="Low complexity" evidence="12">
    <location>
        <begin position="17"/>
        <end position="33"/>
    </location>
</feature>
<feature type="region of interest" description="Disordered" evidence="12">
    <location>
        <begin position="1210"/>
        <end position="1255"/>
    </location>
</feature>
<dbReference type="GO" id="GO:0035091">
    <property type="term" value="F:phosphatidylinositol binding"/>
    <property type="evidence" value="ECO:0007669"/>
    <property type="project" value="InterPro"/>
</dbReference>
<protein>
    <recommendedName>
        <fullName evidence="11">Autophagy-related protein 13</fullName>
    </recommendedName>
</protein>
<keyword evidence="7" id="KW-0813">Transport</keyword>
<dbReference type="PANTHER" id="PTHR45929">
    <property type="entry name" value="JAK PATHWAY SIGNAL TRANSDUCTION ADAPTOR MOLECULE"/>
    <property type="match status" value="1"/>
</dbReference>
<feature type="region of interest" description="Disordered" evidence="12">
    <location>
        <begin position="641"/>
        <end position="774"/>
    </location>
</feature>
<comment type="similarity">
    <text evidence="3 11">Belongs to the ATG13 family. Fungi subfamily.</text>
</comment>
<feature type="compositionally biased region" description="Basic and acidic residues" evidence="12">
    <location>
        <begin position="899"/>
        <end position="916"/>
    </location>
</feature>
<dbReference type="InterPro" id="IPR018731">
    <property type="entry name" value="Atg13_N"/>
</dbReference>
<dbReference type="InterPro" id="IPR050670">
    <property type="entry name" value="STAM"/>
</dbReference>
<feature type="compositionally biased region" description="Low complexity" evidence="12">
    <location>
        <begin position="446"/>
        <end position="457"/>
    </location>
</feature>
<dbReference type="InterPro" id="IPR001452">
    <property type="entry name" value="SH3_domain"/>
</dbReference>
<dbReference type="InterPro" id="IPR003903">
    <property type="entry name" value="UIM_dom"/>
</dbReference>
<dbReference type="GO" id="GO:0010008">
    <property type="term" value="C:endosome membrane"/>
    <property type="evidence" value="ECO:0007669"/>
    <property type="project" value="UniProtKB-SubCell"/>
</dbReference>
<dbReference type="Proteomes" id="UP001148614">
    <property type="component" value="Unassembled WGS sequence"/>
</dbReference>
<dbReference type="Pfam" id="PF00790">
    <property type="entry name" value="VHS"/>
    <property type="match status" value="1"/>
</dbReference>
<dbReference type="SUPFAM" id="SSF48464">
    <property type="entry name" value="ENTH/VHS domain"/>
    <property type="match status" value="1"/>
</dbReference>
<keyword evidence="11" id="KW-0072">Autophagy</keyword>
<gene>
    <name evidence="15" type="ORF">NPX13_g5195</name>
</gene>
<evidence type="ECO:0000256" key="11">
    <source>
        <dbReference type="RuleBase" id="RU361214"/>
    </source>
</evidence>
<feature type="compositionally biased region" description="Polar residues" evidence="12">
    <location>
        <begin position="510"/>
        <end position="533"/>
    </location>
</feature>
<dbReference type="InterPro" id="IPR036028">
    <property type="entry name" value="SH3-like_dom_sf"/>
</dbReference>
<dbReference type="GO" id="GO:0033565">
    <property type="term" value="C:ESCRT-0 complex"/>
    <property type="evidence" value="ECO:0007669"/>
    <property type="project" value="TreeGrafter"/>
</dbReference>
<evidence type="ECO:0000256" key="3">
    <source>
        <dbReference type="ARBA" id="ARBA00005246"/>
    </source>
</evidence>
<dbReference type="SUPFAM" id="SSF50044">
    <property type="entry name" value="SH3-domain"/>
    <property type="match status" value="1"/>
</dbReference>
<feature type="region of interest" description="Disordered" evidence="12">
    <location>
        <begin position="873"/>
        <end position="926"/>
    </location>
</feature>
<evidence type="ECO:0000313" key="15">
    <source>
        <dbReference type="EMBL" id="KAJ3572007.1"/>
    </source>
</evidence>
<feature type="region of interest" description="Disordered" evidence="12">
    <location>
        <begin position="1"/>
        <end position="72"/>
    </location>
</feature>
<feature type="domain" description="SH3" evidence="13">
    <location>
        <begin position="1257"/>
        <end position="1316"/>
    </location>
</feature>
<feature type="compositionally biased region" description="Polar residues" evidence="12">
    <location>
        <begin position="1"/>
        <end position="16"/>
    </location>
</feature>
<evidence type="ECO:0000256" key="1">
    <source>
        <dbReference type="ARBA" id="ARBA00002654"/>
    </source>
</evidence>
<dbReference type="Gene3D" id="6.10.140.1900">
    <property type="match status" value="1"/>
</dbReference>
<dbReference type="InterPro" id="IPR002014">
    <property type="entry name" value="VHS_dom"/>
</dbReference>
<dbReference type="EMBL" id="JANPWZ010000800">
    <property type="protein sequence ID" value="KAJ3572007.1"/>
    <property type="molecule type" value="Genomic_DNA"/>
</dbReference>
<feature type="region of interest" description="Disordered" evidence="12">
    <location>
        <begin position="402"/>
        <end position="588"/>
    </location>
</feature>
<evidence type="ECO:0000256" key="12">
    <source>
        <dbReference type="SAM" id="MobiDB-lite"/>
    </source>
</evidence>
<feature type="domain" description="VHS" evidence="14">
    <location>
        <begin position="1049"/>
        <end position="1178"/>
    </location>
</feature>
<evidence type="ECO:0000256" key="2">
    <source>
        <dbReference type="ARBA" id="ARBA00004125"/>
    </source>
</evidence>
<comment type="subunit">
    <text evidence="5">Component of the ESCRT-0 complex composed of HSE1 and VPS27.</text>
</comment>
<comment type="subcellular location">
    <subcellularLocation>
        <location evidence="2">Endosome membrane</location>
        <topology evidence="2">Peripheral membrane protein</topology>
        <orientation evidence="2">Cytoplasmic side</orientation>
    </subcellularLocation>
</comment>
<evidence type="ECO:0000259" key="14">
    <source>
        <dbReference type="PROSITE" id="PS50179"/>
    </source>
</evidence>
<dbReference type="VEuPathDB" id="FungiDB:F4678DRAFT_443793"/>
<dbReference type="VEuPathDB" id="FungiDB:F4678DRAFT_443795"/>
<name>A0A9W8NEW5_9PEZI</name>
<dbReference type="CDD" id="cd16978">
    <property type="entry name" value="VHS_HSE1"/>
    <property type="match status" value="1"/>
</dbReference>
<organism evidence="15 16">
    <name type="scientific">Xylaria arbuscula</name>
    <dbReference type="NCBI Taxonomy" id="114810"/>
    <lineage>
        <taxon>Eukaryota</taxon>
        <taxon>Fungi</taxon>
        <taxon>Dikarya</taxon>
        <taxon>Ascomycota</taxon>
        <taxon>Pezizomycotina</taxon>
        <taxon>Sordariomycetes</taxon>
        <taxon>Xylariomycetidae</taxon>
        <taxon>Xylariales</taxon>
        <taxon>Xylariaceae</taxon>
        <taxon>Xylaria</taxon>
    </lineage>
</organism>
<dbReference type="GO" id="GO:1990316">
    <property type="term" value="C:Atg1/ULK1 kinase complex"/>
    <property type="evidence" value="ECO:0007669"/>
    <property type="project" value="InterPro"/>
</dbReference>
<evidence type="ECO:0000256" key="4">
    <source>
        <dbReference type="ARBA" id="ARBA00009666"/>
    </source>
</evidence>
<dbReference type="PROSITE" id="PS50002">
    <property type="entry name" value="SH3"/>
    <property type="match status" value="1"/>
</dbReference>
<dbReference type="Pfam" id="PF10033">
    <property type="entry name" value="ATG13"/>
    <property type="match status" value="1"/>
</dbReference>
<feature type="region of interest" description="Disordered" evidence="12">
    <location>
        <begin position="791"/>
        <end position="838"/>
    </location>
</feature>
<keyword evidence="16" id="KW-1185">Reference proteome</keyword>
<dbReference type="PRINTS" id="PR00452">
    <property type="entry name" value="SH3DOMAIN"/>
</dbReference>
<evidence type="ECO:0000313" key="16">
    <source>
        <dbReference type="Proteomes" id="UP001148614"/>
    </source>
</evidence>